<dbReference type="InterPro" id="IPR005693">
    <property type="entry name" value="Mce"/>
</dbReference>
<feature type="chain" id="PRO_5009135336" evidence="1">
    <location>
        <begin position="29"/>
        <end position="414"/>
    </location>
</feature>
<name>A0A1E3RZ30_9MYCO</name>
<accession>A0A1E3RZ30</accession>
<evidence type="ECO:0000256" key="1">
    <source>
        <dbReference type="SAM" id="SignalP"/>
    </source>
</evidence>
<keyword evidence="5" id="KW-1185">Reference proteome</keyword>
<sequence length="414" mass="43824">MTELRGARTAVAAVLVLLLCAATVAVTGADGERGRTHIVAYFDNSNGIFTGDEVRILGVPVGGIAKIEPQPLRAKITFWVDDKYKVPADAQAVIVSPSLVTSRAIQLTPAYTHGAVMADGAVIPQNRTLVPVEWDDLRQQLEKLTATLQPRQEGGVSTFGAFINTAADNLRGEGVNIRNAVLALSRALSTLGDHSADLYSTVRNLSTFVTALSSSADLTAQLNRNLAAVTALLANDPHEVGRTVADLDAAVAGVERFVADNRDALGTTSDKLASVSSAIVERIDEVKQLLHVAPNAVQNFANTFEPAHASFTGAMAVNNFADPITFLCGAIQAASRLGSEQSARLCVQYLAPIIKNRQYNFPPVGVNPFVNAQARPNEVTYSEDWMRPDHAPGAVATEPAAGLPGMMAAYGERG</sequence>
<reference evidence="5" key="1">
    <citation type="submission" date="2016-09" db="EMBL/GenBank/DDBJ databases">
        <authorList>
            <person name="Greninger A.L."/>
            <person name="Jerome K.R."/>
            <person name="Mcnair B."/>
            <person name="Wallis C."/>
            <person name="Fang F."/>
        </authorList>
    </citation>
    <scope>NUCLEOTIDE SEQUENCE [LARGE SCALE GENOMIC DNA]</scope>
    <source>
        <strain evidence="5">M7</strain>
    </source>
</reference>
<feature type="domain" description="Mammalian cell entry C-terminal" evidence="3">
    <location>
        <begin position="116"/>
        <end position="300"/>
    </location>
</feature>
<dbReference type="OrthoDB" id="4516955at2"/>
<dbReference type="EMBL" id="MIGZ01000025">
    <property type="protein sequence ID" value="ODQ95109.1"/>
    <property type="molecule type" value="Genomic_DNA"/>
</dbReference>
<organism evidence="4 5">
    <name type="scientific">Mycolicibacterium holsaticum</name>
    <dbReference type="NCBI Taxonomy" id="152142"/>
    <lineage>
        <taxon>Bacteria</taxon>
        <taxon>Bacillati</taxon>
        <taxon>Actinomycetota</taxon>
        <taxon>Actinomycetes</taxon>
        <taxon>Mycobacteriales</taxon>
        <taxon>Mycobacteriaceae</taxon>
        <taxon>Mycolicibacterium</taxon>
    </lineage>
</organism>
<proteinExistence type="predicted"/>
<dbReference type="PANTHER" id="PTHR33371:SF4">
    <property type="entry name" value="INTERMEMBRANE PHOSPHOLIPID TRANSPORT SYSTEM BINDING PROTEIN MLAD"/>
    <property type="match status" value="1"/>
</dbReference>
<gene>
    <name evidence="4" type="ORF">BHQ17_06450</name>
</gene>
<dbReference type="Pfam" id="PF11887">
    <property type="entry name" value="Mce4_CUP1"/>
    <property type="match status" value="1"/>
</dbReference>
<dbReference type="AlphaFoldDB" id="A0A1E3RZ30"/>
<evidence type="ECO:0000259" key="3">
    <source>
        <dbReference type="Pfam" id="PF11887"/>
    </source>
</evidence>
<evidence type="ECO:0000259" key="2">
    <source>
        <dbReference type="Pfam" id="PF02470"/>
    </source>
</evidence>
<dbReference type="Proteomes" id="UP000094243">
    <property type="component" value="Unassembled WGS sequence"/>
</dbReference>
<feature type="domain" description="Mce/MlaD" evidence="2">
    <location>
        <begin position="36"/>
        <end position="109"/>
    </location>
</feature>
<dbReference type="InterPro" id="IPR003399">
    <property type="entry name" value="Mce/MlaD"/>
</dbReference>
<evidence type="ECO:0000313" key="5">
    <source>
        <dbReference type="Proteomes" id="UP000094243"/>
    </source>
</evidence>
<dbReference type="PANTHER" id="PTHR33371">
    <property type="entry name" value="INTERMEMBRANE PHOSPHOLIPID TRANSPORT SYSTEM BINDING PROTEIN MLAD-RELATED"/>
    <property type="match status" value="1"/>
</dbReference>
<evidence type="ECO:0000313" key="4">
    <source>
        <dbReference type="EMBL" id="ODQ95109.1"/>
    </source>
</evidence>
<keyword evidence="1" id="KW-0732">Signal</keyword>
<dbReference type="Pfam" id="PF02470">
    <property type="entry name" value="MlaD"/>
    <property type="match status" value="1"/>
</dbReference>
<dbReference type="InterPro" id="IPR052336">
    <property type="entry name" value="MlaD_Phospholipid_Transporter"/>
</dbReference>
<comment type="caution">
    <text evidence="4">The sequence shown here is derived from an EMBL/GenBank/DDBJ whole genome shotgun (WGS) entry which is preliminary data.</text>
</comment>
<dbReference type="RefSeq" id="WP_069404393.1">
    <property type="nucleotide sequence ID" value="NZ_MIGZ01000025.1"/>
</dbReference>
<protein>
    <submittedName>
        <fullName evidence="4">Mammalian cell entry protein</fullName>
    </submittedName>
</protein>
<dbReference type="GO" id="GO:0005576">
    <property type="term" value="C:extracellular region"/>
    <property type="evidence" value="ECO:0007669"/>
    <property type="project" value="TreeGrafter"/>
</dbReference>
<dbReference type="InterPro" id="IPR024516">
    <property type="entry name" value="Mce_C"/>
</dbReference>
<feature type="signal peptide" evidence="1">
    <location>
        <begin position="1"/>
        <end position="28"/>
    </location>
</feature>
<dbReference type="NCBIfam" id="TIGR00996">
    <property type="entry name" value="Mtu_fam_mce"/>
    <property type="match status" value="1"/>
</dbReference>